<comment type="caution">
    <text evidence="3">The sequence shown here is derived from an EMBL/GenBank/DDBJ whole genome shotgun (WGS) entry which is preliminary data.</text>
</comment>
<gene>
    <name evidence="3" type="ORF">EK21DRAFT_74114</name>
</gene>
<evidence type="ECO:0000313" key="4">
    <source>
        <dbReference type="Proteomes" id="UP000799777"/>
    </source>
</evidence>
<evidence type="ECO:0000259" key="2">
    <source>
        <dbReference type="Pfam" id="PF20233"/>
    </source>
</evidence>
<feature type="domain" description="DUF6590" evidence="2">
    <location>
        <begin position="152"/>
        <end position="273"/>
    </location>
</feature>
<evidence type="ECO:0000313" key="3">
    <source>
        <dbReference type="EMBL" id="KAF2026443.1"/>
    </source>
</evidence>
<dbReference type="PANTHER" id="PTHR35391">
    <property type="entry name" value="C2H2-TYPE DOMAIN-CONTAINING PROTEIN-RELATED"/>
    <property type="match status" value="1"/>
</dbReference>
<reference evidence="3" key="1">
    <citation type="journal article" date="2020" name="Stud. Mycol.">
        <title>101 Dothideomycetes genomes: a test case for predicting lifestyles and emergence of pathogens.</title>
        <authorList>
            <person name="Haridas S."/>
            <person name="Albert R."/>
            <person name="Binder M."/>
            <person name="Bloem J."/>
            <person name="Labutti K."/>
            <person name="Salamov A."/>
            <person name="Andreopoulos B."/>
            <person name="Baker S."/>
            <person name="Barry K."/>
            <person name="Bills G."/>
            <person name="Bluhm B."/>
            <person name="Cannon C."/>
            <person name="Castanera R."/>
            <person name="Culley D."/>
            <person name="Daum C."/>
            <person name="Ezra D."/>
            <person name="Gonzalez J."/>
            <person name="Henrissat B."/>
            <person name="Kuo A."/>
            <person name="Liang C."/>
            <person name="Lipzen A."/>
            <person name="Lutzoni F."/>
            <person name="Magnuson J."/>
            <person name="Mondo S."/>
            <person name="Nolan M."/>
            <person name="Ohm R."/>
            <person name="Pangilinan J."/>
            <person name="Park H.-J."/>
            <person name="Ramirez L."/>
            <person name="Alfaro M."/>
            <person name="Sun H."/>
            <person name="Tritt A."/>
            <person name="Yoshinaga Y."/>
            <person name="Zwiers L.-H."/>
            <person name="Turgeon B."/>
            <person name="Goodwin S."/>
            <person name="Spatafora J."/>
            <person name="Crous P."/>
            <person name="Grigoriev I."/>
        </authorList>
    </citation>
    <scope>NUCLEOTIDE SEQUENCE</scope>
    <source>
        <strain evidence="3">CBS 110217</strain>
    </source>
</reference>
<feature type="compositionally biased region" description="Acidic residues" evidence="1">
    <location>
        <begin position="287"/>
        <end position="301"/>
    </location>
</feature>
<dbReference type="InterPro" id="IPR046497">
    <property type="entry name" value="DUF6590"/>
</dbReference>
<evidence type="ECO:0000256" key="1">
    <source>
        <dbReference type="SAM" id="MobiDB-lite"/>
    </source>
</evidence>
<sequence>LSRVKYHELVHTQVRRFVVMRRKREHCYACPIFTYMEKGTLKNGVNPEEHAIVYRYGSQPRLLDGETGMTKHPICVVMNENETLSPASRLNFGVQHPIQYNVKVKDLGYSTPMILKMKEIHIWSLLRPSGPPTYHNVHLETVKNARAFFKKGRVFETSSLDAEPSSGQTSRFVVIKPQPTNSIALPIGNFPGPWNTYSMRPTSSYAQVVPVEGVHAVPYNTSEPDRLYVKVENSNVSIDSTSRINLATPITIDHNISVQNIGRVVGDSVRLLDKSYAASLQQTHAAEDDEDEDEDDDDYEGMDTALDQVAYIR</sequence>
<feature type="domain" description="DUF6590" evidence="2">
    <location>
        <begin position="4"/>
        <end position="109"/>
    </location>
</feature>
<feature type="non-terminal residue" evidence="3">
    <location>
        <position position="1"/>
    </location>
</feature>
<keyword evidence="4" id="KW-1185">Reference proteome</keyword>
<dbReference type="Proteomes" id="UP000799777">
    <property type="component" value="Unassembled WGS sequence"/>
</dbReference>
<feature type="region of interest" description="Disordered" evidence="1">
    <location>
        <begin position="281"/>
        <end position="313"/>
    </location>
</feature>
<name>A0A9P4H136_9PLEO</name>
<dbReference type="Pfam" id="PF20233">
    <property type="entry name" value="DUF6590"/>
    <property type="match status" value="2"/>
</dbReference>
<dbReference type="OrthoDB" id="3559580at2759"/>
<dbReference type="EMBL" id="ML978243">
    <property type="protein sequence ID" value="KAF2026443.1"/>
    <property type="molecule type" value="Genomic_DNA"/>
</dbReference>
<accession>A0A9P4H136</accession>
<dbReference type="AlphaFoldDB" id="A0A9P4H136"/>
<organism evidence="3 4">
    <name type="scientific">Setomelanomma holmii</name>
    <dbReference type="NCBI Taxonomy" id="210430"/>
    <lineage>
        <taxon>Eukaryota</taxon>
        <taxon>Fungi</taxon>
        <taxon>Dikarya</taxon>
        <taxon>Ascomycota</taxon>
        <taxon>Pezizomycotina</taxon>
        <taxon>Dothideomycetes</taxon>
        <taxon>Pleosporomycetidae</taxon>
        <taxon>Pleosporales</taxon>
        <taxon>Pleosporineae</taxon>
        <taxon>Phaeosphaeriaceae</taxon>
        <taxon>Setomelanomma</taxon>
    </lineage>
</organism>
<dbReference type="PANTHER" id="PTHR35391:SF5">
    <property type="entry name" value="DUF6590 DOMAIN-CONTAINING PROTEIN"/>
    <property type="match status" value="1"/>
</dbReference>
<protein>
    <recommendedName>
        <fullName evidence="2">DUF6590 domain-containing protein</fullName>
    </recommendedName>
</protein>
<proteinExistence type="predicted"/>